<dbReference type="OrthoDB" id="5165900at2"/>
<evidence type="ECO:0000313" key="4">
    <source>
        <dbReference type="Proteomes" id="UP000292881"/>
    </source>
</evidence>
<dbReference type="Gene3D" id="3.40.50.2000">
    <property type="entry name" value="Glycogen Phosphorylase B"/>
    <property type="match status" value="1"/>
</dbReference>
<dbReference type="Proteomes" id="UP000292881">
    <property type="component" value="Unassembled WGS sequence"/>
</dbReference>
<dbReference type="AlphaFoldDB" id="A0A4Q2JXQ7"/>
<proteinExistence type="predicted"/>
<accession>A0A4Q2JXQ7</accession>
<dbReference type="InterPro" id="IPR055259">
    <property type="entry name" value="YkvP/CgeB_Glyco_trans-like"/>
</dbReference>
<evidence type="ECO:0000313" key="3">
    <source>
        <dbReference type="EMBL" id="RXZ51587.1"/>
    </source>
</evidence>
<dbReference type="Pfam" id="PF13524">
    <property type="entry name" value="Glyco_trans_1_2"/>
    <property type="match status" value="1"/>
</dbReference>
<feature type="region of interest" description="Disordered" evidence="1">
    <location>
        <begin position="415"/>
        <end position="434"/>
    </location>
</feature>
<organism evidence="3 4">
    <name type="scientific">Agromyces binzhouensis</name>
    <dbReference type="NCBI Taxonomy" id="1817495"/>
    <lineage>
        <taxon>Bacteria</taxon>
        <taxon>Bacillati</taxon>
        <taxon>Actinomycetota</taxon>
        <taxon>Actinomycetes</taxon>
        <taxon>Micrococcales</taxon>
        <taxon>Microbacteriaceae</taxon>
        <taxon>Agromyces</taxon>
    </lineage>
</organism>
<dbReference type="SUPFAM" id="SSF53756">
    <property type="entry name" value="UDP-Glycosyltransferase/glycogen phosphorylase"/>
    <property type="match status" value="1"/>
</dbReference>
<protein>
    <recommendedName>
        <fullName evidence="2">Spore protein YkvP/CgeB glycosyl transferase-like domain-containing protein</fullName>
    </recommendedName>
</protein>
<feature type="domain" description="Spore protein YkvP/CgeB glycosyl transferase-like" evidence="2">
    <location>
        <begin position="194"/>
        <end position="326"/>
    </location>
</feature>
<feature type="compositionally biased region" description="Basic and acidic residues" evidence="1">
    <location>
        <begin position="422"/>
        <end position="434"/>
    </location>
</feature>
<evidence type="ECO:0000259" key="2">
    <source>
        <dbReference type="Pfam" id="PF13524"/>
    </source>
</evidence>
<gene>
    <name evidence="3" type="ORF">ESO86_01805</name>
</gene>
<name>A0A4Q2JXQ7_9MICO</name>
<dbReference type="EMBL" id="SDPL01000013">
    <property type="protein sequence ID" value="RXZ51587.1"/>
    <property type="molecule type" value="Genomic_DNA"/>
</dbReference>
<comment type="caution">
    <text evidence="3">The sequence shown here is derived from an EMBL/GenBank/DDBJ whole genome shotgun (WGS) entry which is preliminary data.</text>
</comment>
<sequence length="434" mass="46964">MSPNRTESSAPGVEGVIADHLAICDGAKAAGPQGTVVFCVSTDDPAEGKGDLFVALGLARALSRNGWGVRLWPMSRWHDPLPDADVVVSMIESFVPGGVAARTVLLGWVRNWTERWVELPFLAAFDGFLASSAATADEMRARYDGPVGVLPIGVDTDLFDGAAEAPRSVDIVTTANFWGAERELQGAIGSVSEHHRVDWYGQNAAHLDLPDGIVHRGSVPFEELPAVYGSAKLVLDDLIRPAKAFGNHNSRLFEALACGALPITNTSLGLAELGLAEVPSYGAETTLVEVVDGLLVDDAGREAVAGRLRAIVRDRHSYGARAESFEAFIAPVRAAGRRQRPDWLGWATEVRESLRTAEFALDETRSGLHAEQLRSRRLRSELDQTHARLNEVATRLRAIETHPVYRTLSKVARVAKPVPRPARKDAQGRPKSTE</sequence>
<keyword evidence="4" id="KW-1185">Reference proteome</keyword>
<evidence type="ECO:0000256" key="1">
    <source>
        <dbReference type="SAM" id="MobiDB-lite"/>
    </source>
</evidence>
<reference evidence="3 4" key="1">
    <citation type="submission" date="2019-01" db="EMBL/GenBank/DDBJ databases">
        <authorList>
            <person name="Li J."/>
        </authorList>
    </citation>
    <scope>NUCLEOTIDE SEQUENCE [LARGE SCALE GENOMIC DNA]</scope>
    <source>
        <strain evidence="3 4">CGMCC 4.7180</strain>
    </source>
</reference>